<dbReference type="PANTHER" id="PTHR24372:SF80">
    <property type="entry name" value="FI21465P1-RELATED"/>
    <property type="match status" value="1"/>
</dbReference>
<evidence type="ECO:0000256" key="5">
    <source>
        <dbReference type="ARBA" id="ARBA00022692"/>
    </source>
</evidence>
<dbReference type="PANTHER" id="PTHR24372">
    <property type="entry name" value="GLYCOPROTEIN HORMONE RECEPTOR"/>
    <property type="match status" value="1"/>
</dbReference>
<dbReference type="Gene3D" id="1.20.1070.10">
    <property type="entry name" value="Rhodopsin 7-helix transmembrane proteins"/>
    <property type="match status" value="1"/>
</dbReference>
<dbReference type="GO" id="GO:0009755">
    <property type="term" value="P:hormone-mediated signaling pathway"/>
    <property type="evidence" value="ECO:0007669"/>
    <property type="project" value="TreeGrafter"/>
</dbReference>
<keyword evidence="15" id="KW-1185">Reference proteome</keyword>
<dbReference type="SUPFAM" id="SSF81321">
    <property type="entry name" value="Family A G protein-coupled receptor-like"/>
    <property type="match status" value="1"/>
</dbReference>
<evidence type="ECO:0000256" key="10">
    <source>
        <dbReference type="ARBA" id="ARBA00023170"/>
    </source>
</evidence>
<gene>
    <name evidence="14" type="primary">RXFP1</name>
    <name evidence="14" type="ORF">CEXT_312261</name>
</gene>
<evidence type="ECO:0000259" key="13">
    <source>
        <dbReference type="PROSITE" id="PS50262"/>
    </source>
</evidence>
<evidence type="ECO:0000256" key="2">
    <source>
        <dbReference type="ARBA" id="ARBA00010663"/>
    </source>
</evidence>
<evidence type="ECO:0000256" key="4">
    <source>
        <dbReference type="ARBA" id="ARBA00022614"/>
    </source>
</evidence>
<comment type="similarity">
    <text evidence="2">Belongs to the G-protein coupled receptor 1 family.</text>
</comment>
<evidence type="ECO:0000256" key="7">
    <source>
        <dbReference type="ARBA" id="ARBA00022989"/>
    </source>
</evidence>
<feature type="transmembrane region" description="Helical" evidence="12">
    <location>
        <begin position="391"/>
        <end position="416"/>
    </location>
</feature>
<proteinExistence type="inferred from homology"/>
<dbReference type="InterPro" id="IPR000276">
    <property type="entry name" value="GPCR_Rhodpsn"/>
</dbReference>
<evidence type="ECO:0000256" key="11">
    <source>
        <dbReference type="ARBA" id="ARBA00023224"/>
    </source>
</evidence>
<evidence type="ECO:0000256" key="3">
    <source>
        <dbReference type="ARBA" id="ARBA00022475"/>
    </source>
</evidence>
<keyword evidence="6" id="KW-0677">Repeat</keyword>
<evidence type="ECO:0000256" key="8">
    <source>
        <dbReference type="ARBA" id="ARBA00023040"/>
    </source>
</evidence>
<dbReference type="GO" id="GO:0016500">
    <property type="term" value="F:protein-hormone receptor activity"/>
    <property type="evidence" value="ECO:0007669"/>
    <property type="project" value="InterPro"/>
</dbReference>
<dbReference type="PRINTS" id="PR00237">
    <property type="entry name" value="GPCRRHODOPSN"/>
</dbReference>
<evidence type="ECO:0000256" key="1">
    <source>
        <dbReference type="ARBA" id="ARBA00004651"/>
    </source>
</evidence>
<dbReference type="FunFam" id="1.20.1070.10:FF:000023">
    <property type="entry name" value="Relaxin family peptide receptor 1"/>
    <property type="match status" value="1"/>
</dbReference>
<dbReference type="SUPFAM" id="SSF52058">
    <property type="entry name" value="L domain-like"/>
    <property type="match status" value="1"/>
</dbReference>
<feature type="transmembrane region" description="Helical" evidence="12">
    <location>
        <begin position="225"/>
        <end position="245"/>
    </location>
</feature>
<dbReference type="PROSITE" id="PS00237">
    <property type="entry name" value="G_PROTEIN_RECEP_F1_1"/>
    <property type="match status" value="1"/>
</dbReference>
<evidence type="ECO:0000256" key="12">
    <source>
        <dbReference type="SAM" id="Phobius"/>
    </source>
</evidence>
<feature type="transmembrane region" description="Helical" evidence="12">
    <location>
        <begin position="297"/>
        <end position="321"/>
    </location>
</feature>
<accession>A0AAV4T3B9</accession>
<organism evidence="14 15">
    <name type="scientific">Caerostris extrusa</name>
    <name type="common">Bark spider</name>
    <name type="synonym">Caerostris bankana</name>
    <dbReference type="NCBI Taxonomy" id="172846"/>
    <lineage>
        <taxon>Eukaryota</taxon>
        <taxon>Metazoa</taxon>
        <taxon>Ecdysozoa</taxon>
        <taxon>Arthropoda</taxon>
        <taxon>Chelicerata</taxon>
        <taxon>Arachnida</taxon>
        <taxon>Araneae</taxon>
        <taxon>Araneomorphae</taxon>
        <taxon>Entelegynae</taxon>
        <taxon>Araneoidea</taxon>
        <taxon>Araneidae</taxon>
        <taxon>Caerostris</taxon>
    </lineage>
</organism>
<name>A0AAV4T3B9_CAEEX</name>
<dbReference type="InterPro" id="IPR032675">
    <property type="entry name" value="LRR_dom_sf"/>
</dbReference>
<feature type="domain" description="G-protein coupled receptors family 1 profile" evidence="13">
    <location>
        <begin position="235"/>
        <end position="491"/>
    </location>
</feature>
<dbReference type="Proteomes" id="UP001054945">
    <property type="component" value="Unassembled WGS sequence"/>
</dbReference>
<dbReference type="InterPro" id="IPR002131">
    <property type="entry name" value="Gphrmn_rcpt_fam"/>
</dbReference>
<keyword evidence="3" id="KW-1003">Cell membrane</keyword>
<keyword evidence="4" id="KW-0433">Leucine-rich repeat</keyword>
<dbReference type="AlphaFoldDB" id="A0AAV4T3B9"/>
<keyword evidence="5 12" id="KW-0812">Transmembrane</keyword>
<keyword evidence="7 12" id="KW-1133">Transmembrane helix</keyword>
<feature type="transmembrane region" description="Helical" evidence="12">
    <location>
        <begin position="333"/>
        <end position="359"/>
    </location>
</feature>
<dbReference type="Pfam" id="PF13855">
    <property type="entry name" value="LRR_8"/>
    <property type="match status" value="2"/>
</dbReference>
<dbReference type="Pfam" id="PF00001">
    <property type="entry name" value="7tm_1"/>
    <property type="match status" value="1"/>
</dbReference>
<keyword evidence="11" id="KW-0807">Transducer</keyword>
<dbReference type="PRINTS" id="PR00373">
    <property type="entry name" value="GLYCHORMONER"/>
</dbReference>
<dbReference type="PROSITE" id="PS50262">
    <property type="entry name" value="G_PROTEIN_RECEP_F1_2"/>
    <property type="match status" value="1"/>
</dbReference>
<dbReference type="InterPro" id="IPR017452">
    <property type="entry name" value="GPCR_Rhodpsn_7TM"/>
</dbReference>
<reference evidence="14 15" key="1">
    <citation type="submission" date="2021-06" db="EMBL/GenBank/DDBJ databases">
        <title>Caerostris extrusa draft genome.</title>
        <authorList>
            <person name="Kono N."/>
            <person name="Arakawa K."/>
        </authorList>
    </citation>
    <scope>NUCLEOTIDE SEQUENCE [LARGE SCALE GENOMIC DNA]</scope>
</reference>
<dbReference type="InterPro" id="IPR001611">
    <property type="entry name" value="Leu-rich_rpt"/>
</dbReference>
<dbReference type="GO" id="GO:0007189">
    <property type="term" value="P:adenylate cyclase-activating G protein-coupled receptor signaling pathway"/>
    <property type="evidence" value="ECO:0007669"/>
    <property type="project" value="TreeGrafter"/>
</dbReference>
<feature type="transmembrane region" description="Helical" evidence="12">
    <location>
        <begin position="257"/>
        <end position="277"/>
    </location>
</feature>
<feature type="transmembrane region" description="Helical" evidence="12">
    <location>
        <begin position="436"/>
        <end position="464"/>
    </location>
</feature>
<dbReference type="GO" id="GO:0005886">
    <property type="term" value="C:plasma membrane"/>
    <property type="evidence" value="ECO:0007669"/>
    <property type="project" value="UniProtKB-SubCell"/>
</dbReference>
<comment type="subcellular location">
    <subcellularLocation>
        <location evidence="1">Cell membrane</location>
        <topology evidence="1">Multi-pass membrane protein</topology>
    </subcellularLocation>
</comment>
<dbReference type="InterPro" id="IPR003591">
    <property type="entry name" value="Leu-rich_rpt_typical-subtyp"/>
</dbReference>
<keyword evidence="9 12" id="KW-0472">Membrane</keyword>
<dbReference type="GO" id="GO:0008528">
    <property type="term" value="F:G protein-coupled peptide receptor activity"/>
    <property type="evidence" value="ECO:0007669"/>
    <property type="project" value="TreeGrafter"/>
</dbReference>
<comment type="caution">
    <text evidence="14">The sequence shown here is derived from an EMBL/GenBank/DDBJ whole genome shotgun (WGS) entry which is preliminary data.</text>
</comment>
<evidence type="ECO:0000256" key="9">
    <source>
        <dbReference type="ARBA" id="ARBA00023136"/>
    </source>
</evidence>
<dbReference type="EMBL" id="BPLR01010696">
    <property type="protein sequence ID" value="GIY41128.1"/>
    <property type="molecule type" value="Genomic_DNA"/>
</dbReference>
<evidence type="ECO:0000313" key="15">
    <source>
        <dbReference type="Proteomes" id="UP001054945"/>
    </source>
</evidence>
<protein>
    <submittedName>
        <fullName evidence="14">Relaxin receptor 1</fullName>
    </submittedName>
</protein>
<keyword evidence="8" id="KW-0297">G-protein coupled receptor</keyword>
<sequence>MIPVLTPEAFLNIPNVTVLLLMRNQIEVIQPGAFKGLRNLRWLLMQNNHLKELNMTVLEDMPSVEVLDLTENRLTRLGALPALERLFWLGLGKNRITRLTKSTFKELSSLEVLILNNNVIEEIEESTFDSLGKLLELDISHNRLKFLKPKLFYKLKNLNKLDLQGLDIQNIDIQMFHPLTELKFIYFKKFLYCSYAPYVRICSPKTDGLSSTEHLLVFPALRMSVWFVALMTCAGNTLVLSWRVLSRKEDKVLSLFIKNLAFADLLMGIYLVAIGAQDLSFRDSYNKYAHAWMTSNACNACGILAMVSSEVSVLILSLITIERHRCIRTNVRVITISGARFCCVVVWIIGFILALIPIFQWSEEKGFYSSNGLCFPLHIDDAYNLGYQYSAFIFFGINFPAVMLIIFLYASMFITIKRDRESARPVILKKHEDTVLAFRFFFIVLTDSLCWIPIVIIKLLALAGVTISHNLYACVVVFILPINSALNPLLYTIAAPTELRRKIEKWFAKSDNMVAKI</sequence>
<evidence type="ECO:0000256" key="6">
    <source>
        <dbReference type="ARBA" id="ARBA00022737"/>
    </source>
</evidence>
<dbReference type="SMART" id="SM00369">
    <property type="entry name" value="LRR_TYP"/>
    <property type="match status" value="7"/>
</dbReference>
<evidence type="ECO:0000313" key="14">
    <source>
        <dbReference type="EMBL" id="GIY41128.1"/>
    </source>
</evidence>
<dbReference type="PROSITE" id="PS51450">
    <property type="entry name" value="LRR"/>
    <property type="match status" value="2"/>
</dbReference>
<dbReference type="Gene3D" id="3.80.10.10">
    <property type="entry name" value="Ribonuclease Inhibitor"/>
    <property type="match status" value="2"/>
</dbReference>
<feature type="transmembrane region" description="Helical" evidence="12">
    <location>
        <begin position="470"/>
        <end position="493"/>
    </location>
</feature>
<keyword evidence="10 14" id="KW-0675">Receptor</keyword>